<name>A0A0A9C095_ARUDO</name>
<evidence type="ECO:0000313" key="1">
    <source>
        <dbReference type="EMBL" id="JAD69694.1"/>
    </source>
</evidence>
<reference evidence="1" key="2">
    <citation type="journal article" date="2015" name="Data Brief">
        <title>Shoot transcriptome of the giant reed, Arundo donax.</title>
        <authorList>
            <person name="Barrero R.A."/>
            <person name="Guerrero F.D."/>
            <person name="Moolhuijzen P."/>
            <person name="Goolsby J.A."/>
            <person name="Tidwell J."/>
            <person name="Bellgard S.E."/>
            <person name="Bellgard M.I."/>
        </authorList>
    </citation>
    <scope>NUCLEOTIDE SEQUENCE</scope>
    <source>
        <tissue evidence="1">Shoot tissue taken approximately 20 cm above the soil surface</tissue>
    </source>
</reference>
<dbReference type="AlphaFoldDB" id="A0A0A9C095"/>
<accession>A0A0A9C095</accession>
<sequence length="136" mass="14451">MARAGAELCRRPRMSLPHRRLDPAPRCPDPVSAALGVAVTAAAAGGRVEVCSTGRRASTCSCRAGVVRLPRTSACAACLLSEHRSTRRTSPSVSRQICCSADRALLPPASLLQDSEPPSCGKLLYLLKEVLLKEEK</sequence>
<reference evidence="1" key="1">
    <citation type="submission" date="2014-09" db="EMBL/GenBank/DDBJ databases">
        <authorList>
            <person name="Magalhaes I.L.F."/>
            <person name="Oliveira U."/>
            <person name="Santos F.R."/>
            <person name="Vidigal T.H.D.A."/>
            <person name="Brescovit A.D."/>
            <person name="Santos A.J."/>
        </authorList>
    </citation>
    <scope>NUCLEOTIDE SEQUENCE</scope>
    <source>
        <tissue evidence="1">Shoot tissue taken approximately 20 cm above the soil surface</tissue>
    </source>
</reference>
<proteinExistence type="predicted"/>
<dbReference type="EMBL" id="GBRH01228201">
    <property type="protein sequence ID" value="JAD69694.1"/>
    <property type="molecule type" value="Transcribed_RNA"/>
</dbReference>
<organism evidence="1">
    <name type="scientific">Arundo donax</name>
    <name type="common">Giant reed</name>
    <name type="synonym">Donax arundinaceus</name>
    <dbReference type="NCBI Taxonomy" id="35708"/>
    <lineage>
        <taxon>Eukaryota</taxon>
        <taxon>Viridiplantae</taxon>
        <taxon>Streptophyta</taxon>
        <taxon>Embryophyta</taxon>
        <taxon>Tracheophyta</taxon>
        <taxon>Spermatophyta</taxon>
        <taxon>Magnoliopsida</taxon>
        <taxon>Liliopsida</taxon>
        <taxon>Poales</taxon>
        <taxon>Poaceae</taxon>
        <taxon>PACMAD clade</taxon>
        <taxon>Arundinoideae</taxon>
        <taxon>Arundineae</taxon>
        <taxon>Arundo</taxon>
    </lineage>
</organism>
<protein>
    <submittedName>
        <fullName evidence="1">Uncharacterized protein</fullName>
    </submittedName>
</protein>